<keyword evidence="2" id="KW-1185">Reference proteome</keyword>
<sequence>MKKACIKKGSFNFGCSGGVSSQVTSSAFPSAVIEYIFLFGLPA</sequence>
<reference evidence="1 2" key="1">
    <citation type="submission" date="2023-07" db="EMBL/GenBank/DDBJ databases">
        <title>Genomic Encyclopedia of Type Strains, Phase IV (KMG-IV): sequencing the most valuable type-strain genomes for metagenomic binning, comparative biology and taxonomic classification.</title>
        <authorList>
            <person name="Goeker M."/>
        </authorList>
    </citation>
    <scope>NUCLEOTIDE SEQUENCE [LARGE SCALE GENOMIC DNA]</scope>
    <source>
        <strain evidence="1 2">DSM 23494</strain>
    </source>
</reference>
<dbReference type="RefSeq" id="WP_307476981.1">
    <property type="nucleotide sequence ID" value="NZ_JAUSUB010000016.1"/>
</dbReference>
<protein>
    <submittedName>
        <fullName evidence="1">Uncharacterized protein</fullName>
    </submittedName>
</protein>
<evidence type="ECO:0000313" key="1">
    <source>
        <dbReference type="EMBL" id="MDQ0271663.1"/>
    </source>
</evidence>
<dbReference type="Proteomes" id="UP001238088">
    <property type="component" value="Unassembled WGS sequence"/>
</dbReference>
<dbReference type="EMBL" id="JAUSUB010000016">
    <property type="protein sequence ID" value="MDQ0271663.1"/>
    <property type="molecule type" value="Genomic_DNA"/>
</dbReference>
<name>A0ABU0AK78_9BACI</name>
<proteinExistence type="predicted"/>
<accession>A0ABU0AK78</accession>
<comment type="caution">
    <text evidence="1">The sequence shown here is derived from an EMBL/GenBank/DDBJ whole genome shotgun (WGS) entry which is preliminary data.</text>
</comment>
<evidence type="ECO:0000313" key="2">
    <source>
        <dbReference type="Proteomes" id="UP001238088"/>
    </source>
</evidence>
<gene>
    <name evidence="1" type="ORF">J2S17_003551</name>
</gene>
<organism evidence="1 2">
    <name type="scientific">Cytobacillus purgationiresistens</name>
    <dbReference type="NCBI Taxonomy" id="863449"/>
    <lineage>
        <taxon>Bacteria</taxon>
        <taxon>Bacillati</taxon>
        <taxon>Bacillota</taxon>
        <taxon>Bacilli</taxon>
        <taxon>Bacillales</taxon>
        <taxon>Bacillaceae</taxon>
        <taxon>Cytobacillus</taxon>
    </lineage>
</organism>